<evidence type="ECO:0000256" key="9">
    <source>
        <dbReference type="ARBA" id="ARBA00047989"/>
    </source>
</evidence>
<evidence type="ECO:0000256" key="3">
    <source>
        <dbReference type="ARBA" id="ARBA00003215"/>
    </source>
</evidence>
<dbReference type="Proteomes" id="UP001596105">
    <property type="component" value="Unassembled WGS sequence"/>
</dbReference>
<evidence type="ECO:0000256" key="12">
    <source>
        <dbReference type="RuleBase" id="RU361274"/>
    </source>
</evidence>
<comment type="caution">
    <text evidence="13">The sequence shown here is derived from an EMBL/GenBank/DDBJ whole genome shotgun (WGS) entry which is preliminary data.</text>
</comment>
<dbReference type="EMBL" id="JBHSMH010000001">
    <property type="protein sequence ID" value="MFC5467176.1"/>
    <property type="molecule type" value="Genomic_DNA"/>
</dbReference>
<dbReference type="PANTHER" id="PTHR30616">
    <property type="entry name" value="UNCHARACTERIZED PROTEIN YFIH"/>
    <property type="match status" value="1"/>
</dbReference>
<comment type="function">
    <text evidence="3">Purine nucleoside enzyme that catalyzes the phosphorolysis of adenosine and inosine nucleosides, yielding D-ribose 1-phosphate and the respective free bases, adenine and hypoxanthine. Also catalyzes the phosphorolysis of S-methyl-5'-thioadenosine into adenine and S-methyl-5-thio-alpha-D-ribose 1-phosphate. Also has adenosine deaminase activity.</text>
</comment>
<keyword evidence="14" id="KW-1185">Reference proteome</keyword>
<organism evidence="13 14">
    <name type="scientific">Cohnella suwonensis</name>
    <dbReference type="NCBI Taxonomy" id="696072"/>
    <lineage>
        <taxon>Bacteria</taxon>
        <taxon>Bacillati</taxon>
        <taxon>Bacillota</taxon>
        <taxon>Bacilli</taxon>
        <taxon>Bacillales</taxon>
        <taxon>Paenibacillaceae</taxon>
        <taxon>Cohnella</taxon>
    </lineage>
</organism>
<dbReference type="NCBIfam" id="TIGR00726">
    <property type="entry name" value="peptidoglycan editing factor PgeF"/>
    <property type="match status" value="1"/>
</dbReference>
<evidence type="ECO:0000256" key="7">
    <source>
        <dbReference type="ARBA" id="ARBA00022801"/>
    </source>
</evidence>
<comment type="catalytic activity">
    <reaction evidence="11">
        <text>S-methyl-5'-thioadenosine + phosphate = 5-(methylsulfanyl)-alpha-D-ribose 1-phosphate + adenine</text>
        <dbReference type="Rhea" id="RHEA:11852"/>
        <dbReference type="ChEBI" id="CHEBI:16708"/>
        <dbReference type="ChEBI" id="CHEBI:17509"/>
        <dbReference type="ChEBI" id="CHEBI:43474"/>
        <dbReference type="ChEBI" id="CHEBI:58533"/>
        <dbReference type="EC" id="2.4.2.28"/>
    </reaction>
    <physiologicalReaction direction="left-to-right" evidence="11">
        <dbReference type="Rhea" id="RHEA:11853"/>
    </physiologicalReaction>
</comment>
<keyword evidence="7" id="KW-0378">Hydrolase</keyword>
<evidence type="ECO:0000256" key="11">
    <source>
        <dbReference type="ARBA" id="ARBA00049893"/>
    </source>
</evidence>
<sequence>MDPFRMNGRQTDGSLLMLQHWNERYGLTAGFTTRHAGNVALHVGDDPGAVIGRRSAIAESLGWTFEAFTCAEQVHGSDVRVIDRKGAGSGRMDRESACHHTDALVTNEDDVFLAMFYADCVPLYFYDPDTGAMGLAHAGWKGTVADIVGSTVSRMSDVYGANPANIVAAIGPSIGACCYEVDGTVLSQVMPLVADDPATAAIVVRSAERKGRAMLDLKHLNRHLMIKAGILPSGIEVSSWCTSCRNDLLFSHRKENGTTGRMMSWIGRKSR</sequence>
<comment type="cofactor">
    <cofactor evidence="2">
        <name>Zn(2+)</name>
        <dbReference type="ChEBI" id="CHEBI:29105"/>
    </cofactor>
</comment>
<dbReference type="InterPro" id="IPR038371">
    <property type="entry name" value="Cu_polyphenol_OxRdtase_sf"/>
</dbReference>
<evidence type="ECO:0000256" key="2">
    <source>
        <dbReference type="ARBA" id="ARBA00001947"/>
    </source>
</evidence>
<protein>
    <recommendedName>
        <fullName evidence="12">Purine nucleoside phosphorylase</fullName>
    </recommendedName>
</protein>
<evidence type="ECO:0000313" key="14">
    <source>
        <dbReference type="Proteomes" id="UP001596105"/>
    </source>
</evidence>
<evidence type="ECO:0000256" key="8">
    <source>
        <dbReference type="ARBA" id="ARBA00022833"/>
    </source>
</evidence>
<keyword evidence="8" id="KW-0862">Zinc</keyword>
<evidence type="ECO:0000256" key="10">
    <source>
        <dbReference type="ARBA" id="ARBA00048968"/>
    </source>
</evidence>
<dbReference type="PANTHER" id="PTHR30616:SF2">
    <property type="entry name" value="PURINE NUCLEOSIDE PHOSPHORYLASE LACC1"/>
    <property type="match status" value="1"/>
</dbReference>
<accession>A0ABW0LRI8</accession>
<proteinExistence type="inferred from homology"/>
<keyword evidence="5" id="KW-0808">Transferase</keyword>
<dbReference type="CDD" id="cd16833">
    <property type="entry name" value="YfiH"/>
    <property type="match status" value="1"/>
</dbReference>
<dbReference type="InterPro" id="IPR003730">
    <property type="entry name" value="Cu_polyphenol_OxRdtase"/>
</dbReference>
<comment type="catalytic activity">
    <reaction evidence="9">
        <text>adenosine + H2O + H(+) = inosine + NH4(+)</text>
        <dbReference type="Rhea" id="RHEA:24408"/>
        <dbReference type="ChEBI" id="CHEBI:15377"/>
        <dbReference type="ChEBI" id="CHEBI:15378"/>
        <dbReference type="ChEBI" id="CHEBI:16335"/>
        <dbReference type="ChEBI" id="CHEBI:17596"/>
        <dbReference type="ChEBI" id="CHEBI:28938"/>
        <dbReference type="EC" id="3.5.4.4"/>
    </reaction>
    <physiologicalReaction direction="left-to-right" evidence="9">
        <dbReference type="Rhea" id="RHEA:24409"/>
    </physiologicalReaction>
</comment>
<keyword evidence="6" id="KW-0479">Metal-binding</keyword>
<reference evidence="14" key="1">
    <citation type="journal article" date="2019" name="Int. J. Syst. Evol. Microbiol.">
        <title>The Global Catalogue of Microorganisms (GCM) 10K type strain sequencing project: providing services to taxonomists for standard genome sequencing and annotation.</title>
        <authorList>
            <consortium name="The Broad Institute Genomics Platform"/>
            <consortium name="The Broad Institute Genome Sequencing Center for Infectious Disease"/>
            <person name="Wu L."/>
            <person name="Ma J."/>
        </authorList>
    </citation>
    <scope>NUCLEOTIDE SEQUENCE [LARGE SCALE GENOMIC DNA]</scope>
    <source>
        <strain evidence="14">CCUG 57113</strain>
    </source>
</reference>
<dbReference type="Gene3D" id="3.60.140.10">
    <property type="entry name" value="CNF1/YfiH-like putative cysteine hydrolases"/>
    <property type="match status" value="1"/>
</dbReference>
<dbReference type="InterPro" id="IPR011324">
    <property type="entry name" value="Cytotoxic_necrot_fac-like_cat"/>
</dbReference>
<evidence type="ECO:0000256" key="1">
    <source>
        <dbReference type="ARBA" id="ARBA00000553"/>
    </source>
</evidence>
<evidence type="ECO:0000313" key="13">
    <source>
        <dbReference type="EMBL" id="MFC5467176.1"/>
    </source>
</evidence>
<dbReference type="Pfam" id="PF02578">
    <property type="entry name" value="Cu-oxidase_4"/>
    <property type="match status" value="1"/>
</dbReference>
<name>A0ABW0LRI8_9BACL</name>
<dbReference type="RefSeq" id="WP_209747604.1">
    <property type="nucleotide sequence ID" value="NZ_JBHSMH010000001.1"/>
</dbReference>
<gene>
    <name evidence="13" type="primary">pgeF</name>
    <name evidence="13" type="ORF">ACFPPD_00475</name>
</gene>
<evidence type="ECO:0000256" key="5">
    <source>
        <dbReference type="ARBA" id="ARBA00022679"/>
    </source>
</evidence>
<evidence type="ECO:0000256" key="4">
    <source>
        <dbReference type="ARBA" id="ARBA00007353"/>
    </source>
</evidence>
<comment type="catalytic activity">
    <reaction evidence="1">
        <text>inosine + phosphate = alpha-D-ribose 1-phosphate + hypoxanthine</text>
        <dbReference type="Rhea" id="RHEA:27646"/>
        <dbReference type="ChEBI" id="CHEBI:17368"/>
        <dbReference type="ChEBI" id="CHEBI:17596"/>
        <dbReference type="ChEBI" id="CHEBI:43474"/>
        <dbReference type="ChEBI" id="CHEBI:57720"/>
        <dbReference type="EC" id="2.4.2.1"/>
    </reaction>
    <physiologicalReaction direction="left-to-right" evidence="1">
        <dbReference type="Rhea" id="RHEA:27647"/>
    </physiologicalReaction>
</comment>
<comment type="catalytic activity">
    <reaction evidence="10">
        <text>adenosine + phosphate = alpha-D-ribose 1-phosphate + adenine</text>
        <dbReference type="Rhea" id="RHEA:27642"/>
        <dbReference type="ChEBI" id="CHEBI:16335"/>
        <dbReference type="ChEBI" id="CHEBI:16708"/>
        <dbReference type="ChEBI" id="CHEBI:43474"/>
        <dbReference type="ChEBI" id="CHEBI:57720"/>
        <dbReference type="EC" id="2.4.2.1"/>
    </reaction>
    <physiologicalReaction direction="left-to-right" evidence="10">
        <dbReference type="Rhea" id="RHEA:27643"/>
    </physiologicalReaction>
</comment>
<evidence type="ECO:0000256" key="6">
    <source>
        <dbReference type="ARBA" id="ARBA00022723"/>
    </source>
</evidence>
<dbReference type="SUPFAM" id="SSF64438">
    <property type="entry name" value="CNF1/YfiH-like putative cysteine hydrolases"/>
    <property type="match status" value="1"/>
</dbReference>
<comment type="similarity">
    <text evidence="4 12">Belongs to the purine nucleoside phosphorylase YfiH/LACC1 family.</text>
</comment>